<dbReference type="EMBL" id="JASJOS010000025">
    <property type="protein sequence ID" value="MDJ1485924.1"/>
    <property type="molecule type" value="Genomic_DNA"/>
</dbReference>
<keyword evidence="2" id="KW-0472">Membrane</keyword>
<feature type="transmembrane region" description="Helical" evidence="2">
    <location>
        <begin position="27"/>
        <end position="47"/>
    </location>
</feature>
<name>A0AAE3UA93_9BACT</name>
<organism evidence="4 5">
    <name type="scientific">Xanthocytophaga flava</name>
    <dbReference type="NCBI Taxonomy" id="3048013"/>
    <lineage>
        <taxon>Bacteria</taxon>
        <taxon>Pseudomonadati</taxon>
        <taxon>Bacteroidota</taxon>
        <taxon>Cytophagia</taxon>
        <taxon>Cytophagales</taxon>
        <taxon>Rhodocytophagaceae</taxon>
        <taxon>Xanthocytophaga</taxon>
    </lineage>
</organism>
<feature type="region of interest" description="Disordered" evidence="1">
    <location>
        <begin position="306"/>
        <end position="395"/>
    </location>
</feature>
<dbReference type="InterPro" id="IPR012424">
    <property type="entry name" value="Conjugative_transposon_TraJ_C"/>
</dbReference>
<dbReference type="AlphaFoldDB" id="A0AAE3UA93"/>
<feature type="transmembrane region" description="Helical" evidence="2">
    <location>
        <begin position="192"/>
        <end position="210"/>
    </location>
</feature>
<dbReference type="RefSeq" id="WP_313989119.1">
    <property type="nucleotide sequence ID" value="NZ_JASJOS010000025.1"/>
</dbReference>
<feature type="domain" description="Conjugative transposon TraJ C-terminal" evidence="3">
    <location>
        <begin position="159"/>
        <end position="302"/>
    </location>
</feature>
<gene>
    <name evidence="4" type="ORF">QNI16_35915</name>
</gene>
<dbReference type="Pfam" id="PF07863">
    <property type="entry name" value="CtnDOT_TraJ"/>
    <property type="match status" value="1"/>
</dbReference>
<dbReference type="Proteomes" id="UP001241110">
    <property type="component" value="Unassembled WGS sequence"/>
</dbReference>
<keyword evidence="2" id="KW-0812">Transmembrane</keyword>
<evidence type="ECO:0000259" key="3">
    <source>
        <dbReference type="Pfam" id="PF07863"/>
    </source>
</evidence>
<comment type="caution">
    <text evidence="4">The sequence shown here is derived from an EMBL/GenBank/DDBJ whole genome shotgun (WGS) entry which is preliminary data.</text>
</comment>
<keyword evidence="2" id="KW-1133">Transmembrane helix</keyword>
<reference evidence="4" key="1">
    <citation type="submission" date="2023-05" db="EMBL/GenBank/DDBJ databases">
        <authorList>
            <person name="Zhang X."/>
        </authorList>
    </citation>
    <scope>NUCLEOTIDE SEQUENCE</scope>
    <source>
        <strain evidence="4">YF14B1</strain>
    </source>
</reference>
<evidence type="ECO:0000313" key="4">
    <source>
        <dbReference type="EMBL" id="MDJ1485924.1"/>
    </source>
</evidence>
<feature type="transmembrane region" description="Helical" evidence="2">
    <location>
        <begin position="164"/>
        <end position="186"/>
    </location>
</feature>
<evidence type="ECO:0000256" key="2">
    <source>
        <dbReference type="SAM" id="Phobius"/>
    </source>
</evidence>
<accession>A0AAE3UA93</accession>
<feature type="transmembrane region" description="Helical" evidence="2">
    <location>
        <begin position="59"/>
        <end position="83"/>
    </location>
</feature>
<feature type="compositionally biased region" description="Gly residues" evidence="1">
    <location>
        <begin position="334"/>
        <end position="343"/>
    </location>
</feature>
<proteinExistence type="predicted"/>
<protein>
    <recommendedName>
        <fullName evidence="3">Conjugative transposon TraJ C-terminal domain-containing protein</fullName>
    </recommendedName>
</protein>
<evidence type="ECO:0000256" key="1">
    <source>
        <dbReference type="SAM" id="MobiDB-lite"/>
    </source>
</evidence>
<sequence length="395" mass="41896">MNNWGSVDQAFLTMVMLLINTVKQNCLFLVPAFLLTGLIVAIIHSVFSQSQMNVNGDFMLRGVLVWCVLFNYIEIIDLVTGGIEGFRNLIPQPTSILEDLNEFSNMALSTSKTIDDPNMPAQDRLMAFAKGLFDFNFGLLYFVNAAFEEGLTMLIRIGLEKIRAMLLAFLTVAGPLSLTLSLFPGMEKVASHWFRGWFSVHMWSVTIRILDAIIHNYNQAVFTHMSDSSTVMIDSLVVNIVCMLMYLMVPTLTSYFVGQALTNGFLSKLAGTAATVVGTAMAAGKVFGGAASSRAGSSIGQNGSSLTNLGSIGSPSGGGGSPALNQAASQPLLGSGGNQGLLGGPPISPSPVGGGGGGPLLLSGGNASIPVRQKPPTPQPRINANKIPYTDYESM</sequence>
<feature type="transmembrane region" description="Helical" evidence="2">
    <location>
        <begin position="231"/>
        <end position="249"/>
    </location>
</feature>
<evidence type="ECO:0000313" key="5">
    <source>
        <dbReference type="Proteomes" id="UP001241110"/>
    </source>
</evidence>